<dbReference type="EMBL" id="LT906454">
    <property type="protein sequence ID" value="SNV39629.1"/>
    <property type="molecule type" value="Genomic_DNA"/>
</dbReference>
<sequence>MKEAIIRYEASAKNADEAIDIKNKILINTTDKETVKIKIYVGNGF</sequence>
<evidence type="ECO:0000313" key="2">
    <source>
        <dbReference type="Proteomes" id="UP000215144"/>
    </source>
</evidence>
<dbReference type="AlphaFoldDB" id="A0A239WZC3"/>
<dbReference type="Proteomes" id="UP000215144">
    <property type="component" value="Chromosome 1"/>
</dbReference>
<dbReference type="RefSeq" id="WP_172843146.1">
    <property type="nucleotide sequence ID" value="NZ_LT906454.1"/>
</dbReference>
<protein>
    <submittedName>
        <fullName evidence="1">Uncharacterized protein</fullName>
    </submittedName>
</protein>
<reference evidence="1 2" key="1">
    <citation type="submission" date="2017-06" db="EMBL/GenBank/DDBJ databases">
        <authorList>
            <consortium name="Pathogen Informatics"/>
        </authorList>
    </citation>
    <scope>NUCLEOTIDE SEQUENCE [LARGE SCALE GENOMIC DNA]</scope>
    <source>
        <strain evidence="1 2">NCTC11291</strain>
    </source>
</reference>
<evidence type="ECO:0000313" key="1">
    <source>
        <dbReference type="EMBL" id="SNV39629.1"/>
    </source>
</evidence>
<dbReference type="KEGG" id="saco:SAME_01007"/>
<organism evidence="1 2">
    <name type="scientific">Streptococcus acidominimus</name>
    <dbReference type="NCBI Taxonomy" id="1326"/>
    <lineage>
        <taxon>Bacteria</taxon>
        <taxon>Bacillati</taxon>
        <taxon>Bacillota</taxon>
        <taxon>Bacilli</taxon>
        <taxon>Lactobacillales</taxon>
        <taxon>Streptococcaceae</taxon>
        <taxon>Streptococcus</taxon>
    </lineage>
</organism>
<proteinExistence type="predicted"/>
<gene>
    <name evidence="1" type="ORF">SAMEA4504048_01007</name>
</gene>
<accession>A0A239WZC3</accession>
<name>A0A239WZC3_STRAI</name>